<dbReference type="RefSeq" id="XP_033535019.1">
    <property type="nucleotide sequence ID" value="XM_033676317.1"/>
</dbReference>
<dbReference type="InterPro" id="IPR025718">
    <property type="entry name" value="SAP30_Sin3-bd"/>
</dbReference>
<proteinExistence type="inferred from homology"/>
<dbReference type="GO" id="GO:0005634">
    <property type="term" value="C:nucleus"/>
    <property type="evidence" value="ECO:0007669"/>
    <property type="project" value="UniProtKB-SubCell"/>
</dbReference>
<evidence type="ECO:0000313" key="10">
    <source>
        <dbReference type="Proteomes" id="UP000504638"/>
    </source>
</evidence>
<dbReference type="Gene3D" id="6.10.160.20">
    <property type="match status" value="1"/>
</dbReference>
<reference evidence="9 11" key="1">
    <citation type="submission" date="2020-01" db="EMBL/GenBank/DDBJ databases">
        <authorList>
            <consortium name="DOE Joint Genome Institute"/>
            <person name="Haridas S."/>
            <person name="Albert R."/>
            <person name="Binder M."/>
            <person name="Bloem J."/>
            <person name="Labutti K."/>
            <person name="Salamov A."/>
            <person name="Andreopoulos B."/>
            <person name="Baker S.E."/>
            <person name="Barry K."/>
            <person name="Bills G."/>
            <person name="Bluhm B.H."/>
            <person name="Cannon C."/>
            <person name="Castanera R."/>
            <person name="Culley D.E."/>
            <person name="Daum C."/>
            <person name="Ezra D."/>
            <person name="Gonzalez J.B."/>
            <person name="Henrissat B."/>
            <person name="Kuo A."/>
            <person name="Liang C."/>
            <person name="Lipzen A."/>
            <person name="Lutzoni F."/>
            <person name="Magnuson J."/>
            <person name="Mondo S."/>
            <person name="Nolan M."/>
            <person name="Ohm R."/>
            <person name="Pangilinan J."/>
            <person name="Park H.-J."/>
            <person name="Ramirez L."/>
            <person name="Alfaro M."/>
            <person name="Sun H."/>
            <person name="Tritt A."/>
            <person name="Yoshinaga Y."/>
            <person name="Zwiers L.-H."/>
            <person name="Turgeon B.G."/>
            <person name="Goodwin S.B."/>
            <person name="Spatafora J.W."/>
            <person name="Crous P.W."/>
            <person name="Grigoriev I.V."/>
        </authorList>
    </citation>
    <scope>NUCLEOTIDE SEQUENCE</scope>
    <source>
        <strain evidence="9 11">CBS 781.70</strain>
    </source>
</reference>
<dbReference type="InterPro" id="IPR038291">
    <property type="entry name" value="SAP30_C_sf"/>
</dbReference>
<organism evidence="9">
    <name type="scientific">Eremomyces bilateralis CBS 781.70</name>
    <dbReference type="NCBI Taxonomy" id="1392243"/>
    <lineage>
        <taxon>Eukaryota</taxon>
        <taxon>Fungi</taxon>
        <taxon>Dikarya</taxon>
        <taxon>Ascomycota</taxon>
        <taxon>Pezizomycotina</taxon>
        <taxon>Dothideomycetes</taxon>
        <taxon>Dothideomycetes incertae sedis</taxon>
        <taxon>Eremomycetales</taxon>
        <taxon>Eremomycetaceae</taxon>
        <taxon>Eremomyces</taxon>
    </lineage>
</organism>
<evidence type="ECO:0000256" key="3">
    <source>
        <dbReference type="ARBA" id="ARBA00022491"/>
    </source>
</evidence>
<dbReference type="Proteomes" id="UP000504638">
    <property type="component" value="Unplaced"/>
</dbReference>
<dbReference type="InterPro" id="IPR024145">
    <property type="entry name" value="His_deAcase_SAP30/SAP30L"/>
</dbReference>
<reference evidence="11" key="3">
    <citation type="submission" date="2025-04" db="UniProtKB">
        <authorList>
            <consortium name="RefSeq"/>
        </authorList>
    </citation>
    <scope>IDENTIFICATION</scope>
    <source>
        <strain evidence="11">CBS 781.70</strain>
    </source>
</reference>
<evidence type="ECO:0000313" key="9">
    <source>
        <dbReference type="EMBL" id="KAF1813388.1"/>
    </source>
</evidence>
<keyword evidence="6" id="KW-0539">Nucleus</keyword>
<evidence type="ECO:0000256" key="6">
    <source>
        <dbReference type="ARBA" id="ARBA00023242"/>
    </source>
</evidence>
<name>A0A6G1G5T5_9PEZI</name>
<comment type="subcellular location">
    <subcellularLocation>
        <location evidence="1">Nucleus</location>
    </subcellularLocation>
</comment>
<keyword evidence="4" id="KW-0805">Transcription regulation</keyword>
<dbReference type="OrthoDB" id="510958at2759"/>
<protein>
    <recommendedName>
        <fullName evidence="8">Histone deacetylase complex subunit SAP30 Sin3 binding domain-containing protein</fullName>
    </recommendedName>
</protein>
<evidence type="ECO:0000256" key="1">
    <source>
        <dbReference type="ARBA" id="ARBA00004123"/>
    </source>
</evidence>
<evidence type="ECO:0000313" key="11">
    <source>
        <dbReference type="RefSeq" id="XP_033535019.1"/>
    </source>
</evidence>
<feature type="compositionally biased region" description="Polar residues" evidence="7">
    <location>
        <begin position="27"/>
        <end position="48"/>
    </location>
</feature>
<sequence>MPPSKARIQADDSKHDEPYNPKEKSKASGNATSGRSRKTAANQANGSSLKKVMTPPVKIPLVNGATGEPAESAGIDWTKEELALLHSYRDAYKLSTPSAHPRSLSHIHLNQGIGKYSPTMLRAKPKRAVTKDQLAQAVRKHFRDMPVNENETIAEMLYKVQNSG</sequence>
<evidence type="ECO:0000256" key="5">
    <source>
        <dbReference type="ARBA" id="ARBA00023163"/>
    </source>
</evidence>
<dbReference type="Pfam" id="PF13867">
    <property type="entry name" value="SAP30_Sin3_bdg"/>
    <property type="match status" value="1"/>
</dbReference>
<feature type="region of interest" description="Disordered" evidence="7">
    <location>
        <begin position="1"/>
        <end position="52"/>
    </location>
</feature>
<evidence type="ECO:0000256" key="7">
    <source>
        <dbReference type="SAM" id="MobiDB-lite"/>
    </source>
</evidence>
<evidence type="ECO:0000256" key="2">
    <source>
        <dbReference type="ARBA" id="ARBA00006283"/>
    </source>
</evidence>
<dbReference type="EMBL" id="ML975155">
    <property type="protein sequence ID" value="KAF1813388.1"/>
    <property type="molecule type" value="Genomic_DNA"/>
</dbReference>
<evidence type="ECO:0000259" key="8">
    <source>
        <dbReference type="Pfam" id="PF13867"/>
    </source>
</evidence>
<comment type="similarity">
    <text evidence="2">Belongs to the SAP30 family.</text>
</comment>
<feature type="compositionally biased region" description="Basic and acidic residues" evidence="7">
    <location>
        <begin position="8"/>
        <end position="26"/>
    </location>
</feature>
<dbReference type="PANTHER" id="PTHR13286">
    <property type="entry name" value="SAP30"/>
    <property type="match status" value="1"/>
</dbReference>
<dbReference type="AlphaFoldDB" id="A0A6G1G5T5"/>
<reference evidence="11" key="2">
    <citation type="submission" date="2020-04" db="EMBL/GenBank/DDBJ databases">
        <authorList>
            <consortium name="NCBI Genome Project"/>
        </authorList>
    </citation>
    <scope>NUCLEOTIDE SEQUENCE</scope>
    <source>
        <strain evidence="11">CBS 781.70</strain>
    </source>
</reference>
<evidence type="ECO:0000256" key="4">
    <source>
        <dbReference type="ARBA" id="ARBA00023015"/>
    </source>
</evidence>
<keyword evidence="10" id="KW-1185">Reference proteome</keyword>
<gene>
    <name evidence="9 11" type="ORF">P152DRAFT_395645</name>
</gene>
<dbReference type="PANTHER" id="PTHR13286:SF23">
    <property type="entry name" value="HISTONE DEACETYLASE COMPLEX SUBUNIT SAP30 SIN3 BINDING DOMAIN-CONTAINING PROTEIN"/>
    <property type="match status" value="1"/>
</dbReference>
<dbReference type="GeneID" id="54416887"/>
<keyword evidence="5" id="KW-0804">Transcription</keyword>
<feature type="domain" description="Histone deacetylase complex subunit SAP30 Sin3 binding" evidence="8">
    <location>
        <begin position="126"/>
        <end position="160"/>
    </location>
</feature>
<accession>A0A6G1G5T5</accession>
<keyword evidence="3" id="KW-0678">Repressor</keyword>